<evidence type="ECO:0000259" key="1">
    <source>
        <dbReference type="PROSITE" id="PS50020"/>
    </source>
</evidence>
<dbReference type="CDD" id="cd14279">
    <property type="entry name" value="CUE"/>
    <property type="match status" value="1"/>
</dbReference>
<dbReference type="InterPro" id="IPR001202">
    <property type="entry name" value="WW_dom"/>
</dbReference>
<name>A0A1B6DE45_9HEMI</name>
<dbReference type="InterPro" id="IPR036020">
    <property type="entry name" value="WW_dom_sf"/>
</dbReference>
<dbReference type="EMBL" id="GEDC01013433">
    <property type="protein sequence ID" value="JAS23865.1"/>
    <property type="molecule type" value="Transcribed_RNA"/>
</dbReference>
<protein>
    <recommendedName>
        <fullName evidence="1">WW domain-containing protein</fullName>
    </recommendedName>
</protein>
<proteinExistence type="predicted"/>
<dbReference type="SMART" id="SM00456">
    <property type="entry name" value="WW"/>
    <property type="match status" value="1"/>
</dbReference>
<feature type="domain" description="WW" evidence="1">
    <location>
        <begin position="8"/>
        <end position="42"/>
    </location>
</feature>
<dbReference type="PROSITE" id="PS50020">
    <property type="entry name" value="WW_DOMAIN_2"/>
    <property type="match status" value="1"/>
</dbReference>
<dbReference type="Gene3D" id="2.20.70.10">
    <property type="match status" value="1"/>
</dbReference>
<evidence type="ECO:0000313" key="2">
    <source>
        <dbReference type="EMBL" id="JAS23865.1"/>
    </source>
</evidence>
<dbReference type="SUPFAM" id="SSF51045">
    <property type="entry name" value="WW domain"/>
    <property type="match status" value="1"/>
</dbReference>
<sequence>MSDLHDVNPLPPGWDSKYDTVTGKRYFINYFTRNTSLDDPRLKRQNPETIPMQDLNNIIMERPAMGVNAVQHHIALNNQTKETELKTTNMEQSVAKISAVFPTVKETHIKMLLLKYLKSVFPVVEETLLLDTLCNSDNNVHQATETLVNMGFDKRATPPPRVSLQKRETIANVVKPQPPMPPRMKSVEEKEEMKARLLKIHSDIEERVVSIALDSVDYCEEKADQILNMMKDEPPKIKNSFWAKEPDSSNQVIALDYKNTATKCNSPSSPVSALVQPTITNHRRQKGKQDFSKIIQEVRDCDDTDFKSPLLSKPCGHNKDLHQGPNDNLLLSDYVTWTGSNHSLVKGPDKYNLGKTQIAWGPDPKLRKGPLRGLAKGSIYSRLSNITLNGTRGK</sequence>
<dbReference type="AlphaFoldDB" id="A0A1B6DE45"/>
<organism evidence="2">
    <name type="scientific">Clastoptera arizonana</name>
    <name type="common">Arizona spittle bug</name>
    <dbReference type="NCBI Taxonomy" id="38151"/>
    <lineage>
        <taxon>Eukaryota</taxon>
        <taxon>Metazoa</taxon>
        <taxon>Ecdysozoa</taxon>
        <taxon>Arthropoda</taxon>
        <taxon>Hexapoda</taxon>
        <taxon>Insecta</taxon>
        <taxon>Pterygota</taxon>
        <taxon>Neoptera</taxon>
        <taxon>Paraneoptera</taxon>
        <taxon>Hemiptera</taxon>
        <taxon>Auchenorrhyncha</taxon>
        <taxon>Cercopoidea</taxon>
        <taxon>Clastopteridae</taxon>
        <taxon>Clastoptera</taxon>
    </lineage>
</organism>
<reference evidence="2" key="1">
    <citation type="submission" date="2015-12" db="EMBL/GenBank/DDBJ databases">
        <title>De novo transcriptome assembly of four potential Pierce s Disease insect vectors from Arizona vineyards.</title>
        <authorList>
            <person name="Tassone E.E."/>
        </authorList>
    </citation>
    <scope>NUCLEOTIDE SEQUENCE</scope>
</reference>
<accession>A0A1B6DE45</accession>
<gene>
    <name evidence="2" type="ORF">g.10967</name>
</gene>